<evidence type="ECO:0000256" key="1">
    <source>
        <dbReference type="ARBA" id="ARBA00004141"/>
    </source>
</evidence>
<dbReference type="GO" id="GO:0005794">
    <property type="term" value="C:Golgi apparatus"/>
    <property type="evidence" value="ECO:0007669"/>
    <property type="project" value="TreeGrafter"/>
</dbReference>
<dbReference type="Pfam" id="PF10176">
    <property type="entry name" value="NEDD4_Bsd2"/>
    <property type="match status" value="1"/>
</dbReference>
<feature type="compositionally biased region" description="Pro residues" evidence="5">
    <location>
        <begin position="73"/>
        <end position="82"/>
    </location>
</feature>
<accession>A0A5C3M4E3</accession>
<dbReference type="STRING" id="68775.A0A5C3M4E3"/>
<keyword evidence="3 6" id="KW-1133">Transmembrane helix</keyword>
<dbReference type="GO" id="GO:0031398">
    <property type="term" value="P:positive regulation of protein ubiquitination"/>
    <property type="evidence" value="ECO:0007669"/>
    <property type="project" value="TreeGrafter"/>
</dbReference>
<keyword evidence="2 6" id="KW-0812">Transmembrane</keyword>
<feature type="compositionally biased region" description="Polar residues" evidence="5">
    <location>
        <begin position="40"/>
        <end position="55"/>
    </location>
</feature>
<proteinExistence type="predicted"/>
<feature type="region of interest" description="Disordered" evidence="5">
    <location>
        <begin position="1"/>
        <end position="104"/>
    </location>
</feature>
<evidence type="ECO:0000256" key="6">
    <source>
        <dbReference type="SAM" id="Phobius"/>
    </source>
</evidence>
<dbReference type="PANTHER" id="PTHR13396">
    <property type="entry name" value="NEDD4 FAMILY INTERACTING PROTEIN 1/2"/>
    <property type="match status" value="1"/>
</dbReference>
<dbReference type="GO" id="GO:0016020">
    <property type="term" value="C:membrane"/>
    <property type="evidence" value="ECO:0007669"/>
    <property type="project" value="UniProtKB-SubCell"/>
</dbReference>
<dbReference type="PANTHER" id="PTHR13396:SF5">
    <property type="entry name" value="NEDD4 FAMILY INTERACTING PROTEIN"/>
    <property type="match status" value="1"/>
</dbReference>
<evidence type="ECO:0008006" key="9">
    <source>
        <dbReference type="Google" id="ProtNLM"/>
    </source>
</evidence>
<name>A0A5C3M4E3_9AGAR</name>
<feature type="transmembrane region" description="Helical" evidence="6">
    <location>
        <begin position="220"/>
        <end position="240"/>
    </location>
</feature>
<dbReference type="AlphaFoldDB" id="A0A5C3M4E3"/>
<dbReference type="GO" id="GO:0006511">
    <property type="term" value="P:ubiquitin-dependent protein catabolic process"/>
    <property type="evidence" value="ECO:0007669"/>
    <property type="project" value="TreeGrafter"/>
</dbReference>
<feature type="compositionally biased region" description="Polar residues" evidence="5">
    <location>
        <begin position="85"/>
        <end position="100"/>
    </location>
</feature>
<evidence type="ECO:0000256" key="4">
    <source>
        <dbReference type="ARBA" id="ARBA00023136"/>
    </source>
</evidence>
<reference evidence="7 8" key="1">
    <citation type="journal article" date="2019" name="Nat. Ecol. Evol.">
        <title>Megaphylogeny resolves global patterns of mushroom evolution.</title>
        <authorList>
            <person name="Varga T."/>
            <person name="Krizsan K."/>
            <person name="Foldi C."/>
            <person name="Dima B."/>
            <person name="Sanchez-Garcia M."/>
            <person name="Sanchez-Ramirez S."/>
            <person name="Szollosi G.J."/>
            <person name="Szarkandi J.G."/>
            <person name="Papp V."/>
            <person name="Albert L."/>
            <person name="Andreopoulos W."/>
            <person name="Angelini C."/>
            <person name="Antonin V."/>
            <person name="Barry K.W."/>
            <person name="Bougher N.L."/>
            <person name="Buchanan P."/>
            <person name="Buyck B."/>
            <person name="Bense V."/>
            <person name="Catcheside P."/>
            <person name="Chovatia M."/>
            <person name="Cooper J."/>
            <person name="Damon W."/>
            <person name="Desjardin D."/>
            <person name="Finy P."/>
            <person name="Geml J."/>
            <person name="Haridas S."/>
            <person name="Hughes K."/>
            <person name="Justo A."/>
            <person name="Karasinski D."/>
            <person name="Kautmanova I."/>
            <person name="Kiss B."/>
            <person name="Kocsube S."/>
            <person name="Kotiranta H."/>
            <person name="LaButti K.M."/>
            <person name="Lechner B.E."/>
            <person name="Liimatainen K."/>
            <person name="Lipzen A."/>
            <person name="Lukacs Z."/>
            <person name="Mihaltcheva S."/>
            <person name="Morgado L.N."/>
            <person name="Niskanen T."/>
            <person name="Noordeloos M.E."/>
            <person name="Ohm R.A."/>
            <person name="Ortiz-Santana B."/>
            <person name="Ovrebo C."/>
            <person name="Racz N."/>
            <person name="Riley R."/>
            <person name="Savchenko A."/>
            <person name="Shiryaev A."/>
            <person name="Soop K."/>
            <person name="Spirin V."/>
            <person name="Szebenyi C."/>
            <person name="Tomsovsky M."/>
            <person name="Tulloss R.E."/>
            <person name="Uehling J."/>
            <person name="Grigoriev I.V."/>
            <person name="Vagvolgyi C."/>
            <person name="Papp T."/>
            <person name="Martin F.M."/>
            <person name="Miettinen O."/>
            <person name="Hibbett D.S."/>
            <person name="Nagy L.G."/>
        </authorList>
    </citation>
    <scope>NUCLEOTIDE SEQUENCE [LARGE SCALE GENOMIC DNA]</scope>
    <source>
        <strain evidence="7 8">CBS 166.37</strain>
    </source>
</reference>
<keyword evidence="8" id="KW-1185">Reference proteome</keyword>
<dbReference type="GO" id="GO:0007034">
    <property type="term" value="P:vacuolar transport"/>
    <property type="evidence" value="ECO:0007669"/>
    <property type="project" value="InterPro"/>
</dbReference>
<dbReference type="GO" id="GO:0005783">
    <property type="term" value="C:endoplasmic reticulum"/>
    <property type="evidence" value="ECO:0007669"/>
    <property type="project" value="TreeGrafter"/>
</dbReference>
<gene>
    <name evidence="7" type="ORF">BDQ12DRAFT_628147</name>
</gene>
<keyword evidence="4 6" id="KW-0472">Membrane</keyword>
<dbReference type="EMBL" id="ML213597">
    <property type="protein sequence ID" value="TFK40279.1"/>
    <property type="molecule type" value="Genomic_DNA"/>
</dbReference>
<evidence type="ECO:0000256" key="5">
    <source>
        <dbReference type="SAM" id="MobiDB-lite"/>
    </source>
</evidence>
<evidence type="ECO:0000313" key="7">
    <source>
        <dbReference type="EMBL" id="TFK40279.1"/>
    </source>
</evidence>
<sequence length="421" mass="46120">MSARYAPLPNPRSAPDAQREMEDAFESDNEDDGHNDHESTPLNLTAHSRTHSQARAQEVPGAYDFEREYEYDFPPPGSPPAPSSTALPNDIGNSNGQLPSTPIRPSMPGPSFFRRAVGAILPTHYARVPVDAQGSRARGGGIENDGVFANVMAKPQVARTIRTEDGNIHMVPEDNQKEAPPSYVEAQADAVPPYWETTVHAPGIEPGADMIIDDLPTGSFWVFVANAFISVFFQFVGFLLTHILATSHAGRYGARAGLGLTLIQFGFYSREINDGDVPSTGEDGKMMASRGDGWALIPSNGTATMPDDTTGFSITSKDWLSFLFMTLGWFLLLSSIIGFWRMKRWEAHIRSPPAPITPEDVERDIAIRRNIENVFGISFGDNETPTTQVVRDEQGNVVVIPGREALEEVRLQRDLRAAGLL</sequence>
<evidence type="ECO:0000313" key="8">
    <source>
        <dbReference type="Proteomes" id="UP000308652"/>
    </source>
</evidence>
<dbReference type="CDD" id="cd22212">
    <property type="entry name" value="NDFIP-like"/>
    <property type="match status" value="1"/>
</dbReference>
<dbReference type="InterPro" id="IPR019325">
    <property type="entry name" value="NEDD4/Bsd2"/>
</dbReference>
<dbReference type="GO" id="GO:0030001">
    <property type="term" value="P:metal ion transport"/>
    <property type="evidence" value="ECO:0007669"/>
    <property type="project" value="InterPro"/>
</dbReference>
<comment type="subcellular location">
    <subcellularLocation>
        <location evidence="1">Membrane</location>
        <topology evidence="1">Multi-pass membrane protein</topology>
    </subcellularLocation>
</comment>
<dbReference type="GO" id="GO:0048471">
    <property type="term" value="C:perinuclear region of cytoplasm"/>
    <property type="evidence" value="ECO:0007669"/>
    <property type="project" value="TreeGrafter"/>
</dbReference>
<organism evidence="7 8">
    <name type="scientific">Crucibulum laeve</name>
    <dbReference type="NCBI Taxonomy" id="68775"/>
    <lineage>
        <taxon>Eukaryota</taxon>
        <taxon>Fungi</taxon>
        <taxon>Dikarya</taxon>
        <taxon>Basidiomycota</taxon>
        <taxon>Agaricomycotina</taxon>
        <taxon>Agaricomycetes</taxon>
        <taxon>Agaricomycetidae</taxon>
        <taxon>Agaricales</taxon>
        <taxon>Agaricineae</taxon>
        <taxon>Nidulariaceae</taxon>
        <taxon>Crucibulum</taxon>
    </lineage>
</organism>
<evidence type="ECO:0000256" key="3">
    <source>
        <dbReference type="ARBA" id="ARBA00022989"/>
    </source>
</evidence>
<dbReference type="OrthoDB" id="10003116at2759"/>
<protein>
    <recommendedName>
        <fullName evidence="9">Metal homeostatis protein bsd2</fullName>
    </recommendedName>
</protein>
<feature type="transmembrane region" description="Helical" evidence="6">
    <location>
        <begin position="319"/>
        <end position="340"/>
    </location>
</feature>
<dbReference type="Proteomes" id="UP000308652">
    <property type="component" value="Unassembled WGS sequence"/>
</dbReference>
<evidence type="ECO:0000256" key="2">
    <source>
        <dbReference type="ARBA" id="ARBA00022692"/>
    </source>
</evidence>
<feature type="transmembrane region" description="Helical" evidence="6">
    <location>
        <begin position="252"/>
        <end position="269"/>
    </location>
</feature>